<dbReference type="EMBL" id="CP036266">
    <property type="protein sequence ID" value="QDT19884.1"/>
    <property type="molecule type" value="Genomic_DNA"/>
</dbReference>
<gene>
    <name evidence="1" type="ORF">HG66A1_16520</name>
</gene>
<dbReference type="OrthoDB" id="290273at2"/>
<sequence>MMDDHLDQFMEDHLNGGYGDILDEQAADEFAEEFDEYLPFDEPWDDILQQQELEDFEQADEYFGFFGYDEF</sequence>
<name>A0A517PKH9_9PLAN</name>
<evidence type="ECO:0000313" key="1">
    <source>
        <dbReference type="EMBL" id="QDT19884.1"/>
    </source>
</evidence>
<protein>
    <submittedName>
        <fullName evidence="1">Uncharacterized protein</fullName>
    </submittedName>
</protein>
<proteinExistence type="predicted"/>
<organism evidence="1 2">
    <name type="scientific">Gimesia chilikensis</name>
    <dbReference type="NCBI Taxonomy" id="2605989"/>
    <lineage>
        <taxon>Bacteria</taxon>
        <taxon>Pseudomonadati</taxon>
        <taxon>Planctomycetota</taxon>
        <taxon>Planctomycetia</taxon>
        <taxon>Planctomycetales</taxon>
        <taxon>Planctomycetaceae</taxon>
        <taxon>Gimesia</taxon>
    </lineage>
</organism>
<keyword evidence="2" id="KW-1185">Reference proteome</keyword>
<dbReference type="RefSeq" id="WP_145181876.1">
    <property type="nucleotide sequence ID" value="NZ_CP036266.1"/>
</dbReference>
<dbReference type="AlphaFoldDB" id="A0A517PKH9"/>
<reference evidence="1 2" key="1">
    <citation type="submission" date="2019-02" db="EMBL/GenBank/DDBJ databases">
        <title>Deep-cultivation of Planctomycetes and their phenomic and genomic characterization uncovers novel biology.</title>
        <authorList>
            <person name="Wiegand S."/>
            <person name="Jogler M."/>
            <person name="Boedeker C."/>
            <person name="Pinto D."/>
            <person name="Vollmers J."/>
            <person name="Rivas-Marin E."/>
            <person name="Kohn T."/>
            <person name="Peeters S.H."/>
            <person name="Heuer A."/>
            <person name="Rast P."/>
            <person name="Oberbeckmann S."/>
            <person name="Bunk B."/>
            <person name="Jeske O."/>
            <person name="Meyerdierks A."/>
            <person name="Storesund J.E."/>
            <person name="Kallscheuer N."/>
            <person name="Luecker S."/>
            <person name="Lage O.M."/>
            <person name="Pohl T."/>
            <person name="Merkel B.J."/>
            <person name="Hornburger P."/>
            <person name="Mueller R.-W."/>
            <person name="Bruemmer F."/>
            <person name="Labrenz M."/>
            <person name="Spormann A.M."/>
            <person name="Op den Camp H."/>
            <person name="Overmann J."/>
            <person name="Amann R."/>
            <person name="Jetten M.S.M."/>
            <person name="Mascher T."/>
            <person name="Medema M.H."/>
            <person name="Devos D.P."/>
            <person name="Kaster A.-K."/>
            <person name="Ovreas L."/>
            <person name="Rohde M."/>
            <person name="Galperin M.Y."/>
            <person name="Jogler C."/>
        </authorList>
    </citation>
    <scope>NUCLEOTIDE SEQUENCE [LARGE SCALE GENOMIC DNA]</scope>
    <source>
        <strain evidence="1 2">HG66A1</strain>
    </source>
</reference>
<evidence type="ECO:0000313" key="2">
    <source>
        <dbReference type="Proteomes" id="UP000320421"/>
    </source>
</evidence>
<accession>A0A517PKH9</accession>
<dbReference type="Proteomes" id="UP000320421">
    <property type="component" value="Chromosome"/>
</dbReference>